<dbReference type="Proteomes" id="UP000177486">
    <property type="component" value="Unassembled WGS sequence"/>
</dbReference>
<accession>A0A1G2EXN9</accession>
<sequence>MFVFKKGDFMRYNEFIRRKIQQTLDREAVILQLCVKHGDQYAEVLGVSESDLEVLWRIGGESEELVVVRPLAGLADHTEIDDGEREVVAGFDDSFLKLEIDGKKFYFIVRPVSEPPDYSDEPKKIIMVFSSDDDLNVFVENETVFLTAVLEEWHEKIINLLQGGKIDVMSDDPE</sequence>
<proteinExistence type="predicted"/>
<evidence type="ECO:0000313" key="2">
    <source>
        <dbReference type="Proteomes" id="UP000177486"/>
    </source>
</evidence>
<name>A0A1G2EXN9_9BACT</name>
<evidence type="ECO:0000313" key="1">
    <source>
        <dbReference type="EMBL" id="OGZ30282.1"/>
    </source>
</evidence>
<dbReference type="EMBL" id="MHMQ01000023">
    <property type="protein sequence ID" value="OGZ30282.1"/>
    <property type="molecule type" value="Genomic_DNA"/>
</dbReference>
<comment type="caution">
    <text evidence="1">The sequence shown here is derived from an EMBL/GenBank/DDBJ whole genome shotgun (WGS) entry which is preliminary data.</text>
</comment>
<organism evidence="1 2">
    <name type="scientific">Candidatus Niyogibacteria bacterium RIFCSPLOWO2_01_FULL_45_48</name>
    <dbReference type="NCBI Taxonomy" id="1801724"/>
    <lineage>
        <taxon>Bacteria</taxon>
        <taxon>Candidatus Niyogiibacteriota</taxon>
    </lineage>
</organism>
<reference evidence="1 2" key="1">
    <citation type="journal article" date="2016" name="Nat. Commun.">
        <title>Thousands of microbial genomes shed light on interconnected biogeochemical processes in an aquifer system.</title>
        <authorList>
            <person name="Anantharaman K."/>
            <person name="Brown C.T."/>
            <person name="Hug L.A."/>
            <person name="Sharon I."/>
            <person name="Castelle C.J."/>
            <person name="Probst A.J."/>
            <person name="Thomas B.C."/>
            <person name="Singh A."/>
            <person name="Wilkins M.J."/>
            <person name="Karaoz U."/>
            <person name="Brodie E.L."/>
            <person name="Williams K.H."/>
            <person name="Hubbard S.S."/>
            <person name="Banfield J.F."/>
        </authorList>
    </citation>
    <scope>NUCLEOTIDE SEQUENCE [LARGE SCALE GENOMIC DNA]</scope>
</reference>
<protein>
    <submittedName>
        <fullName evidence="1">Uncharacterized protein</fullName>
    </submittedName>
</protein>
<gene>
    <name evidence="1" type="ORF">A2931_04120</name>
</gene>
<dbReference type="AlphaFoldDB" id="A0A1G2EXN9"/>